<dbReference type="HOGENOM" id="CLU_046006_2_0_6"/>
<dbReference type="PROSITE" id="PS51819">
    <property type="entry name" value="VOC"/>
    <property type="match status" value="1"/>
</dbReference>
<dbReference type="GO" id="GO:0046872">
    <property type="term" value="F:metal ion binding"/>
    <property type="evidence" value="ECO:0007669"/>
    <property type="project" value="UniProtKB-KW"/>
</dbReference>
<reference evidence="3 4" key="1">
    <citation type="submission" date="2007-01" db="EMBL/GenBank/DDBJ databases">
        <title>Complete sequence of Psychromonas ingrahamii 37.</title>
        <authorList>
            <consortium name="US DOE Joint Genome Institute"/>
            <person name="Copeland A."/>
            <person name="Lucas S."/>
            <person name="Lapidus A."/>
            <person name="Barry K."/>
            <person name="Detter J.C."/>
            <person name="Glavina del Rio T."/>
            <person name="Hammon N."/>
            <person name="Israni S."/>
            <person name="Dalin E."/>
            <person name="Tice H."/>
            <person name="Pitluck S."/>
            <person name="Thompson L.S."/>
            <person name="Brettin T."/>
            <person name="Bruce D."/>
            <person name="Han C."/>
            <person name="Tapia R."/>
            <person name="Schmutz J."/>
            <person name="Larimer F."/>
            <person name="Land M."/>
            <person name="Hauser L."/>
            <person name="Kyrpides N."/>
            <person name="Ivanova N."/>
            <person name="Staley J."/>
            <person name="Richardson P."/>
        </authorList>
    </citation>
    <scope>NUCLEOTIDE SEQUENCE [LARGE SCALE GENOMIC DNA]</scope>
    <source>
        <strain evidence="3 4">37</strain>
    </source>
</reference>
<accession>A1SYC3</accession>
<keyword evidence="1" id="KW-0479">Metal-binding</keyword>
<evidence type="ECO:0000313" key="3">
    <source>
        <dbReference type="EMBL" id="ABM04488.1"/>
    </source>
</evidence>
<dbReference type="SUPFAM" id="SSF54593">
    <property type="entry name" value="Glyoxalase/Bleomycin resistance protein/Dihydroxybiphenyl dioxygenase"/>
    <property type="match status" value="1"/>
</dbReference>
<proteinExistence type="predicted"/>
<dbReference type="InterPro" id="IPR037523">
    <property type="entry name" value="VOC_core"/>
</dbReference>
<dbReference type="GO" id="GO:0004493">
    <property type="term" value="F:methylmalonyl-CoA epimerase activity"/>
    <property type="evidence" value="ECO:0007669"/>
    <property type="project" value="TreeGrafter"/>
</dbReference>
<dbReference type="Pfam" id="PF13669">
    <property type="entry name" value="Glyoxalase_4"/>
    <property type="match status" value="1"/>
</dbReference>
<evidence type="ECO:0000259" key="2">
    <source>
        <dbReference type="PROSITE" id="PS51819"/>
    </source>
</evidence>
<keyword evidence="3" id="KW-0223">Dioxygenase</keyword>
<name>A1SYC3_PSYIN</name>
<dbReference type="KEGG" id="pin:Ping_2781"/>
<evidence type="ECO:0000256" key="1">
    <source>
        <dbReference type="ARBA" id="ARBA00022723"/>
    </source>
</evidence>
<dbReference type="Gene3D" id="3.10.180.10">
    <property type="entry name" value="2,3-Dihydroxybiphenyl 1,2-Dioxygenase, domain 1"/>
    <property type="match status" value="1"/>
</dbReference>
<keyword evidence="4" id="KW-1185">Reference proteome</keyword>
<dbReference type="GO" id="GO:0046491">
    <property type="term" value="P:L-methylmalonyl-CoA metabolic process"/>
    <property type="evidence" value="ECO:0007669"/>
    <property type="project" value="TreeGrafter"/>
</dbReference>
<dbReference type="eggNOG" id="COG0346">
    <property type="taxonomic scope" value="Bacteria"/>
</dbReference>
<protein>
    <submittedName>
        <fullName evidence="3">Glyoxalase/bleomycin resistance protein/dioxygenase</fullName>
    </submittedName>
</protein>
<dbReference type="EMBL" id="CP000510">
    <property type="protein sequence ID" value="ABM04488.1"/>
    <property type="molecule type" value="Genomic_DNA"/>
</dbReference>
<dbReference type="OrthoDB" id="2613830at2"/>
<sequence length="176" mass="19670">MSHKIPGLRGIDHIGLTVPNLEEAVDFFVNVVGCTPFYDLGPFESGEWLATALDISNTTTMKKLKFLRCANGSNLELFEYEADHQNKTLPKNSDIGGHHLAFYVDDFNLALDYLKNNNIEILGEPTVRTAGPSAGQTWIYFKAPWGLQLELVSYPNGKGYEAESIHKLWHPAYPAE</sequence>
<organism evidence="3 4">
    <name type="scientific">Psychromonas ingrahamii (strain DSM 17664 / CCUG 51855 / 37)</name>
    <dbReference type="NCBI Taxonomy" id="357804"/>
    <lineage>
        <taxon>Bacteria</taxon>
        <taxon>Pseudomonadati</taxon>
        <taxon>Pseudomonadota</taxon>
        <taxon>Gammaproteobacteria</taxon>
        <taxon>Alteromonadales</taxon>
        <taxon>Psychromonadaceae</taxon>
        <taxon>Psychromonas</taxon>
    </lineage>
</organism>
<dbReference type="InterPro" id="IPR051785">
    <property type="entry name" value="MMCE/EMCE_epimerase"/>
</dbReference>
<gene>
    <name evidence="3" type="ordered locus">Ping_2781</name>
</gene>
<dbReference type="PANTHER" id="PTHR43048:SF6">
    <property type="entry name" value="BLR8189 PROTEIN"/>
    <property type="match status" value="1"/>
</dbReference>
<dbReference type="GO" id="GO:0051213">
    <property type="term" value="F:dioxygenase activity"/>
    <property type="evidence" value="ECO:0007669"/>
    <property type="project" value="UniProtKB-KW"/>
</dbReference>
<dbReference type="PANTHER" id="PTHR43048">
    <property type="entry name" value="METHYLMALONYL-COA EPIMERASE"/>
    <property type="match status" value="1"/>
</dbReference>
<keyword evidence="3" id="KW-0560">Oxidoreductase</keyword>
<dbReference type="STRING" id="357804.Ping_2781"/>
<dbReference type="InterPro" id="IPR029068">
    <property type="entry name" value="Glyas_Bleomycin-R_OHBP_Dase"/>
</dbReference>
<dbReference type="RefSeq" id="WP_011771043.1">
    <property type="nucleotide sequence ID" value="NC_008709.1"/>
</dbReference>
<dbReference type="AlphaFoldDB" id="A1SYC3"/>
<evidence type="ECO:0000313" key="4">
    <source>
        <dbReference type="Proteomes" id="UP000000639"/>
    </source>
</evidence>
<dbReference type="Proteomes" id="UP000000639">
    <property type="component" value="Chromosome"/>
</dbReference>
<feature type="domain" description="VOC" evidence="2">
    <location>
        <begin position="10"/>
        <end position="154"/>
    </location>
</feature>